<proteinExistence type="predicted"/>
<evidence type="ECO:0000313" key="3">
    <source>
        <dbReference type="Proteomes" id="UP000287687"/>
    </source>
</evidence>
<dbReference type="RefSeq" id="WP_128443691.1">
    <property type="nucleotide sequence ID" value="NZ_SBIP01000003.1"/>
</dbReference>
<dbReference type="InterPro" id="IPR014710">
    <property type="entry name" value="RmlC-like_jellyroll"/>
</dbReference>
<protein>
    <submittedName>
        <fullName evidence="2">DUF861 domain-containing protein</fullName>
    </submittedName>
</protein>
<feature type="domain" description="(S)-ureidoglycine aminohydrolase cupin" evidence="1">
    <location>
        <begin position="66"/>
        <end position="136"/>
    </location>
</feature>
<keyword evidence="3" id="KW-1185">Reference proteome</keyword>
<dbReference type="InterPro" id="IPR008579">
    <property type="entry name" value="UGlyAH_Cupin_dom"/>
</dbReference>
<reference evidence="2 3" key="1">
    <citation type="submission" date="2019-01" db="EMBL/GenBank/DDBJ databases">
        <title>The draft genome of Rhizobium sp. 24NR.</title>
        <authorList>
            <person name="Liu L."/>
            <person name="Liang L."/>
            <person name="Shi S."/>
            <person name="Xu L."/>
            <person name="Wang X."/>
            <person name="Li L."/>
            <person name="Zhang X."/>
        </authorList>
    </citation>
    <scope>NUCLEOTIDE SEQUENCE [LARGE SCALE GENOMIC DNA]</scope>
    <source>
        <strain evidence="2 3">24NR</strain>
    </source>
</reference>
<dbReference type="SUPFAM" id="SSF51182">
    <property type="entry name" value="RmlC-like cupins"/>
    <property type="match status" value="1"/>
</dbReference>
<evidence type="ECO:0000313" key="2">
    <source>
        <dbReference type="EMBL" id="RWX76774.1"/>
    </source>
</evidence>
<dbReference type="InterPro" id="IPR011051">
    <property type="entry name" value="RmlC_Cupin_sf"/>
</dbReference>
<dbReference type="Gene3D" id="2.60.120.10">
    <property type="entry name" value="Jelly Rolls"/>
    <property type="match status" value="1"/>
</dbReference>
<dbReference type="Proteomes" id="UP000287687">
    <property type="component" value="Unassembled WGS sequence"/>
</dbReference>
<comment type="caution">
    <text evidence="2">The sequence shown here is derived from an EMBL/GenBank/DDBJ whole genome shotgun (WGS) entry which is preliminary data.</text>
</comment>
<dbReference type="PANTHER" id="PTHR40943">
    <property type="entry name" value="CYTOPLASMIC PROTEIN-RELATED"/>
    <property type="match status" value="1"/>
</dbReference>
<dbReference type="EMBL" id="SBIP01000003">
    <property type="protein sequence ID" value="RWX76774.1"/>
    <property type="molecule type" value="Genomic_DNA"/>
</dbReference>
<accession>A0A3S3VHI8</accession>
<dbReference type="Pfam" id="PF05899">
    <property type="entry name" value="Cupin_3"/>
    <property type="match status" value="1"/>
</dbReference>
<dbReference type="PANTHER" id="PTHR40943:SF1">
    <property type="entry name" value="CYTOPLASMIC PROTEIN"/>
    <property type="match status" value="1"/>
</dbReference>
<evidence type="ECO:0000259" key="1">
    <source>
        <dbReference type="Pfam" id="PF05899"/>
    </source>
</evidence>
<name>A0A3S3VHI8_9HYPH</name>
<organism evidence="2 3">
    <name type="scientific">Neorhizobium lilium</name>
    <dbReference type="NCBI Taxonomy" id="2503024"/>
    <lineage>
        <taxon>Bacteria</taxon>
        <taxon>Pseudomonadati</taxon>
        <taxon>Pseudomonadota</taxon>
        <taxon>Alphaproteobacteria</taxon>
        <taxon>Hyphomicrobiales</taxon>
        <taxon>Rhizobiaceae</taxon>
        <taxon>Rhizobium/Agrobacterium group</taxon>
        <taxon>Neorhizobium</taxon>
    </lineage>
</organism>
<dbReference type="CDD" id="cd02227">
    <property type="entry name" value="cupin_TM1112-like"/>
    <property type="match status" value="1"/>
</dbReference>
<dbReference type="OrthoDB" id="6877662at2"/>
<gene>
    <name evidence="2" type="ORF">EPK99_13945</name>
</gene>
<sequence length="167" mass="18825">MSWHLLATMVSAVAVRYNTDEFKRPRTPSFIADSANALEMQPGPIEPSWVIDGNPQARSAFHSRAEDESGLTSVWDCTAGSFRWFFGWDETVMILEGEVLVKAEDGTQRLLRAGDIAYFKGGSWATWHVETYVRKIAFLRRPAPAPLAVLYRLRNRLRRSRPVGLAG</sequence>
<dbReference type="AlphaFoldDB" id="A0A3S3VHI8"/>